<evidence type="ECO:0000256" key="7">
    <source>
        <dbReference type="ARBA" id="ARBA00023211"/>
    </source>
</evidence>
<dbReference type="InterPro" id="IPR052915">
    <property type="entry name" value="RtcB-like"/>
</dbReference>
<dbReference type="PANTHER" id="PTHR43749:SF2">
    <property type="entry name" value="RNA-SPLICING LIGASE RTCB"/>
    <property type="match status" value="1"/>
</dbReference>
<evidence type="ECO:0000313" key="13">
    <source>
        <dbReference type="Proteomes" id="UP000052015"/>
    </source>
</evidence>
<protein>
    <recommendedName>
        <fullName evidence="1">3'-phosphate/5'-hydroxy nucleic acid ligase</fullName>
        <ecNumber evidence="1">6.5.1.8</ecNumber>
    </recommendedName>
</protein>
<evidence type="ECO:0000256" key="10">
    <source>
        <dbReference type="PIRSR" id="PIRSR601233-2"/>
    </source>
</evidence>
<evidence type="ECO:0000256" key="5">
    <source>
        <dbReference type="ARBA" id="ARBA00022800"/>
    </source>
</evidence>
<evidence type="ECO:0000256" key="6">
    <source>
        <dbReference type="ARBA" id="ARBA00023134"/>
    </source>
</evidence>
<dbReference type="Gene3D" id="3.90.1860.10">
    <property type="entry name" value="tRNA-splicing ligase RtcB"/>
    <property type="match status" value="1"/>
</dbReference>
<reference evidence="12 13" key="1">
    <citation type="submission" date="2015-09" db="EMBL/GenBank/DDBJ databases">
        <title>Draft genome sequence of a Caloramator mitchellensis, a moderate thermophile from the Great Artesian Basin of Australia.</title>
        <authorList>
            <person name="Patel B.K."/>
        </authorList>
    </citation>
    <scope>NUCLEOTIDE SEQUENCE [LARGE SCALE GENOMIC DNA]</scope>
    <source>
        <strain evidence="12 13">VF08</strain>
    </source>
</reference>
<dbReference type="GO" id="GO:0170057">
    <property type="term" value="F:RNA ligase (GTP) activity"/>
    <property type="evidence" value="ECO:0007669"/>
    <property type="project" value="UniProtKB-EC"/>
</dbReference>
<feature type="binding site" evidence="11">
    <location>
        <position position="161"/>
    </location>
    <ligand>
        <name>Mn(2+)</name>
        <dbReference type="ChEBI" id="CHEBI:29035"/>
        <label>2</label>
    </ligand>
</feature>
<gene>
    <name evidence="12" type="primary">rtcB</name>
    <name evidence="12" type="ORF">ABG79_01814</name>
</gene>
<dbReference type="PATRIC" id="fig|908809.3.peg.1813"/>
<dbReference type="GO" id="GO:0042245">
    <property type="term" value="P:RNA repair"/>
    <property type="evidence" value="ECO:0007669"/>
    <property type="project" value="UniProtKB-KW"/>
</dbReference>
<feature type="binding site" evidence="10">
    <location>
        <begin position="333"/>
        <end position="336"/>
    </location>
    <ligand>
        <name>GMP</name>
        <dbReference type="ChEBI" id="CHEBI:58115"/>
    </ligand>
</feature>
<keyword evidence="3 11" id="KW-0479">Metal-binding</keyword>
<dbReference type="OrthoDB" id="9802323at2"/>
<evidence type="ECO:0000256" key="4">
    <source>
        <dbReference type="ARBA" id="ARBA00022741"/>
    </source>
</evidence>
<feature type="binding site" evidence="11">
    <location>
        <position position="283"/>
    </location>
    <ligand>
        <name>Mn(2+)</name>
        <dbReference type="ChEBI" id="CHEBI:29035"/>
        <label>2</label>
    </ligand>
</feature>
<dbReference type="PANTHER" id="PTHR43749">
    <property type="entry name" value="RNA-SPLICING LIGASE RTCB"/>
    <property type="match status" value="1"/>
</dbReference>
<feature type="binding site" evidence="10">
    <location>
        <begin position="309"/>
        <end position="312"/>
    </location>
    <ligand>
        <name>GMP</name>
        <dbReference type="ChEBI" id="CHEBI:58115"/>
    </ligand>
</feature>
<keyword evidence="6 10" id="KW-0342">GTP-binding</keyword>
<evidence type="ECO:0000313" key="12">
    <source>
        <dbReference type="EMBL" id="KRQ86433.1"/>
    </source>
</evidence>
<dbReference type="GO" id="GO:0006396">
    <property type="term" value="P:RNA processing"/>
    <property type="evidence" value="ECO:0007669"/>
    <property type="project" value="InterPro"/>
</dbReference>
<dbReference type="EC" id="6.5.1.8" evidence="1"/>
<dbReference type="SUPFAM" id="SSF103365">
    <property type="entry name" value="Hypothetical protein PH1602"/>
    <property type="match status" value="1"/>
</dbReference>
<dbReference type="GO" id="GO:0003909">
    <property type="term" value="F:DNA ligase activity"/>
    <property type="evidence" value="ECO:0007669"/>
    <property type="project" value="TreeGrafter"/>
</dbReference>
<comment type="caution">
    <text evidence="12">The sequence shown here is derived from an EMBL/GenBank/DDBJ whole genome shotgun (WGS) entry which is preliminary data.</text>
</comment>
<accession>A0A0R3JSG5</accession>
<feature type="binding site" evidence="10">
    <location>
        <begin position="143"/>
        <end position="147"/>
    </location>
    <ligand>
        <name>GMP</name>
        <dbReference type="ChEBI" id="CHEBI:58115"/>
    </ligand>
</feature>
<feature type="binding site" evidence="10">
    <location>
        <position position="316"/>
    </location>
    <ligand>
        <name>GMP</name>
        <dbReference type="ChEBI" id="CHEBI:58115"/>
    </ligand>
</feature>
<dbReference type="InterPro" id="IPR036025">
    <property type="entry name" value="RtcB-like_sf"/>
</dbReference>
<dbReference type="InterPro" id="IPR001233">
    <property type="entry name" value="RtcB"/>
</dbReference>
<name>A0A0R3JSG5_CALMK</name>
<dbReference type="RefSeq" id="WP_057979140.1">
    <property type="nucleotide sequence ID" value="NZ_LKHP01000010.1"/>
</dbReference>
<dbReference type="AlphaFoldDB" id="A0A0R3JSG5"/>
<feature type="active site" description="GMP-histidine intermediate" evidence="9">
    <location>
        <position position="333"/>
    </location>
</feature>
<feature type="binding site" evidence="10">
    <location>
        <begin position="283"/>
        <end position="284"/>
    </location>
    <ligand>
        <name>GMP</name>
        <dbReference type="ChEBI" id="CHEBI:58115"/>
    </ligand>
</feature>
<keyword evidence="7 11" id="KW-0464">Manganese</keyword>
<organism evidence="12 13">
    <name type="scientific">Caloramator mitchellensis</name>
    <dbReference type="NCBI Taxonomy" id="908809"/>
    <lineage>
        <taxon>Bacteria</taxon>
        <taxon>Bacillati</taxon>
        <taxon>Bacillota</taxon>
        <taxon>Clostridia</taxon>
        <taxon>Eubacteriales</taxon>
        <taxon>Clostridiaceae</taxon>
        <taxon>Caloramator</taxon>
    </lineage>
</organism>
<keyword evidence="13" id="KW-1185">Reference proteome</keyword>
<evidence type="ECO:0000256" key="8">
    <source>
        <dbReference type="ARBA" id="ARBA00047746"/>
    </source>
</evidence>
<dbReference type="EMBL" id="LKHP01000010">
    <property type="protein sequence ID" value="KRQ86433.1"/>
    <property type="molecule type" value="Genomic_DNA"/>
</dbReference>
<dbReference type="STRING" id="908809.ABG79_01814"/>
<dbReference type="Pfam" id="PF01139">
    <property type="entry name" value="RtcB"/>
    <property type="match status" value="2"/>
</dbReference>
<evidence type="ECO:0000256" key="3">
    <source>
        <dbReference type="ARBA" id="ARBA00022723"/>
    </source>
</evidence>
<dbReference type="GO" id="GO:0006281">
    <property type="term" value="P:DNA repair"/>
    <property type="evidence" value="ECO:0007669"/>
    <property type="project" value="TreeGrafter"/>
</dbReference>
<dbReference type="GO" id="GO:0005525">
    <property type="term" value="F:GTP binding"/>
    <property type="evidence" value="ECO:0007669"/>
    <property type="project" value="UniProtKB-KW"/>
</dbReference>
<evidence type="ECO:0000256" key="11">
    <source>
        <dbReference type="PIRSR" id="PIRSR601233-3"/>
    </source>
</evidence>
<proteinExistence type="predicted"/>
<evidence type="ECO:0000256" key="1">
    <source>
        <dbReference type="ARBA" id="ARBA00012726"/>
    </source>
</evidence>
<feature type="binding site" evidence="11">
    <location>
        <position position="144"/>
    </location>
    <ligand>
        <name>Mn(2+)</name>
        <dbReference type="ChEBI" id="CHEBI:29035"/>
        <label>1</label>
    </ligand>
</feature>
<keyword evidence="5" id="KW-0692">RNA repair</keyword>
<dbReference type="GO" id="GO:0030145">
    <property type="term" value="F:manganese ion binding"/>
    <property type="evidence" value="ECO:0007669"/>
    <property type="project" value="TreeGrafter"/>
</dbReference>
<keyword evidence="4 10" id="KW-0547">Nucleotide-binding</keyword>
<feature type="binding site" evidence="11">
    <location>
        <position position="72"/>
    </location>
    <ligand>
        <name>Mn(2+)</name>
        <dbReference type="ChEBI" id="CHEBI:29035"/>
        <label>1</label>
    </ligand>
</feature>
<dbReference type="Proteomes" id="UP000052015">
    <property type="component" value="Unassembled WGS sequence"/>
</dbReference>
<comment type="cofactor">
    <cofactor evidence="11">
        <name>Mn(2+)</name>
        <dbReference type="ChEBI" id="CHEBI:29035"/>
    </cofactor>
    <text evidence="11">Binds 2 manganese ions per subunit.</text>
</comment>
<evidence type="ECO:0000256" key="2">
    <source>
        <dbReference type="ARBA" id="ARBA00022598"/>
    </source>
</evidence>
<evidence type="ECO:0000256" key="9">
    <source>
        <dbReference type="PIRSR" id="PIRSR601233-1"/>
    </source>
</evidence>
<sequence length="407" mass="46510">MIEISGFYATAKIFTDNIDEAAIEQIRELCNQEFVKDCSIRIMPDAHAGVGCVIGFTANLGDKVIPNLVGVDIGCGMQVVELGKIEINLAELDEIINKYIPSGQNVHEGRMVKFSELQELHCYRELKDTKRIERSIGTLGGGNHFIELDRDEEGRMYLVIHTGSRNLGKQAAEYYQNIAIDLCSGKGDYYEKREIIIKNYKEQGKKHLIQKVLKELKEQYDALEPKYKKDLCFLSGDFREKYLHDMDICQRYATLNRKTIANIILNRLFKKSIDEFEHFETIHNYINFKDNIIRKGSISAYKGEKVIIPMNMRDGSLICIGKGNPDWNYSAPHGAGRIMSRNKAKELLSMNDFKESMKGIYTTSVSENTLDEAPMAYKPMEEIVNNIKDTVEIVKIIKPIYNFKAAE</sequence>
<comment type="catalytic activity">
    <reaction evidence="8">
        <text>a 3'-end 3'-phospho-ribonucleotide-RNA + a 5'-end dephospho-ribonucleoside-RNA + GTP = a ribonucleotidyl-ribonucleotide-RNA + GMP + diphosphate</text>
        <dbReference type="Rhea" id="RHEA:68076"/>
        <dbReference type="Rhea" id="RHEA-COMP:10463"/>
        <dbReference type="Rhea" id="RHEA-COMP:13936"/>
        <dbReference type="Rhea" id="RHEA-COMP:17355"/>
        <dbReference type="ChEBI" id="CHEBI:33019"/>
        <dbReference type="ChEBI" id="CHEBI:37565"/>
        <dbReference type="ChEBI" id="CHEBI:58115"/>
        <dbReference type="ChEBI" id="CHEBI:83062"/>
        <dbReference type="ChEBI" id="CHEBI:138284"/>
        <dbReference type="ChEBI" id="CHEBI:173118"/>
        <dbReference type="EC" id="6.5.1.8"/>
    </reaction>
</comment>
<keyword evidence="2 12" id="KW-0436">Ligase</keyword>